<protein>
    <recommendedName>
        <fullName evidence="5">Cystatin domain-containing protein</fullName>
    </recommendedName>
</protein>
<feature type="chain" id="PRO_5043437549" description="Cystatin domain-containing protein" evidence="4">
    <location>
        <begin position="26"/>
        <end position="120"/>
    </location>
</feature>
<dbReference type="SMART" id="SM00043">
    <property type="entry name" value="CY"/>
    <property type="match status" value="1"/>
</dbReference>
<comment type="caution">
    <text evidence="6">The sequence shown here is derived from an EMBL/GenBank/DDBJ whole genome shotgun (WGS) entry which is preliminary data.</text>
</comment>
<dbReference type="Pfam" id="PF16845">
    <property type="entry name" value="SQAPI"/>
    <property type="match status" value="1"/>
</dbReference>
<keyword evidence="3" id="KW-0812">Transmembrane</keyword>
<evidence type="ECO:0000256" key="3">
    <source>
        <dbReference type="SAM" id="Phobius"/>
    </source>
</evidence>
<evidence type="ECO:0000313" key="7">
    <source>
        <dbReference type="Proteomes" id="UP001157418"/>
    </source>
</evidence>
<reference evidence="6 7" key="1">
    <citation type="submission" date="2022-01" db="EMBL/GenBank/DDBJ databases">
        <authorList>
            <person name="Xiong W."/>
            <person name="Schranz E."/>
        </authorList>
    </citation>
    <scope>NUCLEOTIDE SEQUENCE [LARGE SCALE GENOMIC DNA]</scope>
</reference>
<keyword evidence="1" id="KW-0646">Protease inhibitor</keyword>
<dbReference type="PANTHER" id="PTHR47364:SF2">
    <property type="entry name" value="CYSTEINE PROTEINASE INHIBITOR 5"/>
    <property type="match status" value="1"/>
</dbReference>
<dbReference type="Gene3D" id="3.10.450.10">
    <property type="match status" value="1"/>
</dbReference>
<gene>
    <name evidence="6" type="ORF">LVIROSA_LOCUS26438</name>
</gene>
<feature type="signal peptide" evidence="4">
    <location>
        <begin position="1"/>
        <end position="25"/>
    </location>
</feature>
<feature type="transmembrane region" description="Helical" evidence="3">
    <location>
        <begin position="83"/>
        <end position="103"/>
    </location>
</feature>
<evidence type="ECO:0000256" key="2">
    <source>
        <dbReference type="ARBA" id="ARBA00022704"/>
    </source>
</evidence>
<dbReference type="InterPro" id="IPR000010">
    <property type="entry name" value="Cystatin_dom"/>
</dbReference>
<feature type="domain" description="Cystatin" evidence="5">
    <location>
        <begin position="30"/>
        <end position="119"/>
    </location>
</feature>
<dbReference type="SUPFAM" id="SSF54403">
    <property type="entry name" value="Cystatin/monellin"/>
    <property type="match status" value="1"/>
</dbReference>
<organism evidence="6 7">
    <name type="scientific">Lactuca virosa</name>
    <dbReference type="NCBI Taxonomy" id="75947"/>
    <lineage>
        <taxon>Eukaryota</taxon>
        <taxon>Viridiplantae</taxon>
        <taxon>Streptophyta</taxon>
        <taxon>Embryophyta</taxon>
        <taxon>Tracheophyta</taxon>
        <taxon>Spermatophyta</taxon>
        <taxon>Magnoliopsida</taxon>
        <taxon>eudicotyledons</taxon>
        <taxon>Gunneridae</taxon>
        <taxon>Pentapetalae</taxon>
        <taxon>asterids</taxon>
        <taxon>campanulids</taxon>
        <taxon>Asterales</taxon>
        <taxon>Asteraceae</taxon>
        <taxon>Cichorioideae</taxon>
        <taxon>Cichorieae</taxon>
        <taxon>Lactucinae</taxon>
        <taxon>Lactuca</taxon>
    </lineage>
</organism>
<dbReference type="CDD" id="cd00042">
    <property type="entry name" value="CY"/>
    <property type="match status" value="1"/>
</dbReference>
<sequence length="120" mass="13321">MQYHLIKIFIFIFILTLIFYDGCEALGKGTLAGGWKPIPDVTDPLVVDIGKFAVDEHDKKNHVTLKFRKVVSGESQVVAGMDYNLTIMAVNGGLVLNYVAVVWDKPGQKLRQLVSFKGPI</sequence>
<proteinExistence type="predicted"/>
<dbReference type="AlphaFoldDB" id="A0AAU9NR79"/>
<accession>A0AAU9NR79</accession>
<keyword evidence="2" id="KW-0789">Thiol protease inhibitor</keyword>
<dbReference type="GO" id="GO:0004869">
    <property type="term" value="F:cysteine-type endopeptidase inhibitor activity"/>
    <property type="evidence" value="ECO:0007669"/>
    <property type="project" value="UniProtKB-KW"/>
</dbReference>
<evidence type="ECO:0000256" key="4">
    <source>
        <dbReference type="SAM" id="SignalP"/>
    </source>
</evidence>
<evidence type="ECO:0000313" key="6">
    <source>
        <dbReference type="EMBL" id="CAH1440293.1"/>
    </source>
</evidence>
<keyword evidence="4" id="KW-0732">Signal</keyword>
<evidence type="ECO:0000256" key="1">
    <source>
        <dbReference type="ARBA" id="ARBA00022690"/>
    </source>
</evidence>
<dbReference type="EMBL" id="CAKMRJ010005412">
    <property type="protein sequence ID" value="CAH1440293.1"/>
    <property type="molecule type" value="Genomic_DNA"/>
</dbReference>
<dbReference type="InterPro" id="IPR046350">
    <property type="entry name" value="Cystatin_sf"/>
</dbReference>
<dbReference type="Proteomes" id="UP001157418">
    <property type="component" value="Unassembled WGS sequence"/>
</dbReference>
<keyword evidence="7" id="KW-1185">Reference proteome</keyword>
<dbReference type="PANTHER" id="PTHR47364">
    <property type="entry name" value="CYSTEINE PROTEINASE INHIBITOR 5"/>
    <property type="match status" value="1"/>
</dbReference>
<keyword evidence="3" id="KW-1133">Transmembrane helix</keyword>
<keyword evidence="3" id="KW-0472">Membrane</keyword>
<name>A0AAU9NR79_9ASTR</name>
<evidence type="ECO:0000259" key="5">
    <source>
        <dbReference type="SMART" id="SM00043"/>
    </source>
</evidence>